<dbReference type="Pfam" id="PF09898">
    <property type="entry name" value="DUF2125"/>
    <property type="match status" value="1"/>
</dbReference>
<name>A0ABV8UN51_9PROT</name>
<dbReference type="Proteomes" id="UP001595799">
    <property type="component" value="Unassembled WGS sequence"/>
</dbReference>
<organism evidence="1 2">
    <name type="scientific">Fodinicurvata halophila</name>
    <dbReference type="NCBI Taxonomy" id="1419723"/>
    <lineage>
        <taxon>Bacteria</taxon>
        <taxon>Pseudomonadati</taxon>
        <taxon>Pseudomonadota</taxon>
        <taxon>Alphaproteobacteria</taxon>
        <taxon>Rhodospirillales</taxon>
        <taxon>Rhodovibrionaceae</taxon>
        <taxon>Fodinicurvata</taxon>
    </lineage>
</organism>
<sequence>MRLTLRLLLALAVLAVLWCGFWFWSAQRLESEVDDWIARQEAEGRVVETSSRTVSGFPFHLRLHAEGPRVTDADGMRWEAPELTGEAAVWAPRHLSFSFPGTQRLHPPPDSGLPRIELATAAGRAEVELGRDGRVEGLRARLEGLALVGLFDGSVAAESVHLDFGSLAGSQDQQEDAVQPFHARLDGLDLPSASDPPLGQQVDLFETSGTLNEPLPPGPPERALMQWRDAGGTLELTELRLVWGPLDLSGEATVALDSRLRPEGAGTARVSGLEATIDRLVEQGILDEGLAPILKTGAQAASQRDSESGQQVVELPLSAQDGTFHLGPVPLFPLTPLF</sequence>
<protein>
    <submittedName>
        <fullName evidence="1">DUF2125 domain-containing protein</fullName>
    </submittedName>
</protein>
<dbReference type="RefSeq" id="WP_382422879.1">
    <property type="nucleotide sequence ID" value="NZ_JBHSCW010000007.1"/>
</dbReference>
<evidence type="ECO:0000313" key="2">
    <source>
        <dbReference type="Proteomes" id="UP001595799"/>
    </source>
</evidence>
<dbReference type="InterPro" id="IPR018666">
    <property type="entry name" value="DUF2125"/>
</dbReference>
<keyword evidence="2" id="KW-1185">Reference proteome</keyword>
<dbReference type="EMBL" id="JBHSCW010000007">
    <property type="protein sequence ID" value="MFC4352529.1"/>
    <property type="molecule type" value="Genomic_DNA"/>
</dbReference>
<evidence type="ECO:0000313" key="1">
    <source>
        <dbReference type="EMBL" id="MFC4352529.1"/>
    </source>
</evidence>
<gene>
    <name evidence="1" type="ORF">ACFOW6_13340</name>
</gene>
<proteinExistence type="predicted"/>
<reference evidence="2" key="1">
    <citation type="journal article" date="2019" name="Int. J. Syst. Evol. Microbiol.">
        <title>The Global Catalogue of Microorganisms (GCM) 10K type strain sequencing project: providing services to taxonomists for standard genome sequencing and annotation.</title>
        <authorList>
            <consortium name="The Broad Institute Genomics Platform"/>
            <consortium name="The Broad Institute Genome Sequencing Center for Infectious Disease"/>
            <person name="Wu L."/>
            <person name="Ma J."/>
        </authorList>
    </citation>
    <scope>NUCLEOTIDE SEQUENCE [LARGE SCALE GENOMIC DNA]</scope>
    <source>
        <strain evidence="2">CECT 8472</strain>
    </source>
</reference>
<comment type="caution">
    <text evidence="1">The sequence shown here is derived from an EMBL/GenBank/DDBJ whole genome shotgun (WGS) entry which is preliminary data.</text>
</comment>
<accession>A0ABV8UN51</accession>